<dbReference type="Proteomes" id="UP001597090">
    <property type="component" value="Unassembled WGS sequence"/>
</dbReference>
<dbReference type="PROSITE" id="PS51257">
    <property type="entry name" value="PROKAR_LIPOPROTEIN"/>
    <property type="match status" value="1"/>
</dbReference>
<reference evidence="2" key="1">
    <citation type="journal article" date="2019" name="Int. J. Syst. Evol. Microbiol.">
        <title>The Global Catalogue of Microorganisms (GCM) 10K type strain sequencing project: providing services to taxonomists for standard genome sequencing and annotation.</title>
        <authorList>
            <consortium name="The Broad Institute Genomics Platform"/>
            <consortium name="The Broad Institute Genome Sequencing Center for Infectious Disease"/>
            <person name="Wu L."/>
            <person name="Ma J."/>
        </authorList>
    </citation>
    <scope>NUCLEOTIDE SEQUENCE [LARGE SCALE GENOMIC DNA]</scope>
    <source>
        <strain evidence="2">CCUG 55491</strain>
    </source>
</reference>
<proteinExistence type="predicted"/>
<sequence length="126" mass="13436">MKLIALCYFVLSLFGCDVGGSSFVNRTIVDGSDVLYSRASSQAGVARFDCLRSASGQCHYTVFAPNCAPASGPRNRACRSEAVERFAIAKGDTRLVPGLHRFGLCVSTDDTSPGPDCEMPRPIAAR</sequence>
<name>A0ABW2YPD9_9GAMM</name>
<dbReference type="EMBL" id="JBHTIH010000007">
    <property type="protein sequence ID" value="MFD0740208.1"/>
    <property type="molecule type" value="Genomic_DNA"/>
</dbReference>
<gene>
    <name evidence="1" type="ORF">ACFQZQ_13065</name>
</gene>
<evidence type="ECO:0008006" key="3">
    <source>
        <dbReference type="Google" id="ProtNLM"/>
    </source>
</evidence>
<dbReference type="RefSeq" id="WP_386813315.1">
    <property type="nucleotide sequence ID" value="NZ_JBHTIH010000007.1"/>
</dbReference>
<evidence type="ECO:0000313" key="1">
    <source>
        <dbReference type="EMBL" id="MFD0740208.1"/>
    </source>
</evidence>
<accession>A0ABW2YPD9</accession>
<keyword evidence="2" id="KW-1185">Reference proteome</keyword>
<protein>
    <recommendedName>
        <fullName evidence="3">Secreted protein</fullName>
    </recommendedName>
</protein>
<organism evidence="1 2">
    <name type="scientific">Lysobacter koreensis</name>
    <dbReference type="NCBI Taxonomy" id="266122"/>
    <lineage>
        <taxon>Bacteria</taxon>
        <taxon>Pseudomonadati</taxon>
        <taxon>Pseudomonadota</taxon>
        <taxon>Gammaproteobacteria</taxon>
        <taxon>Lysobacterales</taxon>
        <taxon>Lysobacteraceae</taxon>
        <taxon>Lysobacter</taxon>
    </lineage>
</organism>
<evidence type="ECO:0000313" key="2">
    <source>
        <dbReference type="Proteomes" id="UP001597090"/>
    </source>
</evidence>
<comment type="caution">
    <text evidence="1">The sequence shown here is derived from an EMBL/GenBank/DDBJ whole genome shotgun (WGS) entry which is preliminary data.</text>
</comment>